<dbReference type="Proteomes" id="UP000829685">
    <property type="component" value="Unassembled WGS sequence"/>
</dbReference>
<feature type="region of interest" description="Disordered" evidence="1">
    <location>
        <begin position="1"/>
        <end position="21"/>
    </location>
</feature>
<sequence length="232" mass="25861">MAEENQSGPKRDLKEGEINEYGLPHNPRAHGYIGQGFPAPGLRRTVRHITGHDADGKATFLTTDCGDHHLIMGEQQALANILYSTHETPVNINDDVDVIHAKENQPPLHYQNGTVLRMIDFAPNEISPMHRALSIDYGVVLEGEFELILDSGEKRIMRQGDVSIQRATGHQWRNLTGNGTLPGRMMWFLLGVQDVVVKGKRLEGYLGPLGVYYEGKTEEEVRVDRQGTDQAA</sequence>
<dbReference type="InterPro" id="IPR047142">
    <property type="entry name" value="OryJ/VirC-like"/>
</dbReference>
<proteinExistence type="predicted"/>
<accession>A0A9P9WPW3</accession>
<dbReference type="EMBL" id="JAFIMR010000009">
    <property type="protein sequence ID" value="KAI1874416.1"/>
    <property type="molecule type" value="Genomic_DNA"/>
</dbReference>
<dbReference type="InterPro" id="IPR011051">
    <property type="entry name" value="RmlC_Cupin_sf"/>
</dbReference>
<dbReference type="CDD" id="cd02231">
    <property type="entry name" value="cupin_BLL6423-like"/>
    <property type="match status" value="1"/>
</dbReference>
<organism evidence="2 3">
    <name type="scientific">Neoarthrinium moseri</name>
    <dbReference type="NCBI Taxonomy" id="1658444"/>
    <lineage>
        <taxon>Eukaryota</taxon>
        <taxon>Fungi</taxon>
        <taxon>Dikarya</taxon>
        <taxon>Ascomycota</taxon>
        <taxon>Pezizomycotina</taxon>
        <taxon>Sordariomycetes</taxon>
        <taxon>Xylariomycetidae</taxon>
        <taxon>Amphisphaeriales</taxon>
        <taxon>Apiosporaceae</taxon>
        <taxon>Neoarthrinium</taxon>
    </lineage>
</organism>
<dbReference type="SUPFAM" id="SSF51182">
    <property type="entry name" value="RmlC-like cupins"/>
    <property type="match status" value="1"/>
</dbReference>
<dbReference type="AlphaFoldDB" id="A0A9P9WPW3"/>
<dbReference type="PANTHER" id="PTHR36156:SF2">
    <property type="entry name" value="CUPIN TYPE-2 DOMAIN-CONTAINING PROTEIN"/>
    <property type="match status" value="1"/>
</dbReference>
<protein>
    <submittedName>
        <fullName evidence="2">Uncharacterized protein</fullName>
    </submittedName>
</protein>
<comment type="caution">
    <text evidence="2">The sequence shown here is derived from an EMBL/GenBank/DDBJ whole genome shotgun (WGS) entry which is preliminary data.</text>
</comment>
<dbReference type="Gene3D" id="2.60.120.10">
    <property type="entry name" value="Jelly Rolls"/>
    <property type="match status" value="1"/>
</dbReference>
<dbReference type="PANTHER" id="PTHR36156">
    <property type="entry name" value="SLR2101 PROTEIN"/>
    <property type="match status" value="1"/>
</dbReference>
<evidence type="ECO:0000256" key="1">
    <source>
        <dbReference type="SAM" id="MobiDB-lite"/>
    </source>
</evidence>
<reference evidence="2" key="1">
    <citation type="submission" date="2021-03" db="EMBL/GenBank/DDBJ databases">
        <title>Revisited historic fungal species revealed as producer of novel bioactive compounds through whole genome sequencing and comparative genomics.</title>
        <authorList>
            <person name="Vignolle G.A."/>
            <person name="Hochenegger N."/>
            <person name="Mach R.L."/>
            <person name="Mach-Aigner A.R."/>
            <person name="Javad Rahimi M."/>
            <person name="Salim K.A."/>
            <person name="Chan C.M."/>
            <person name="Lim L.B.L."/>
            <person name="Cai F."/>
            <person name="Druzhinina I.S."/>
            <person name="U'Ren J.M."/>
            <person name="Derntl C."/>
        </authorList>
    </citation>
    <scope>NUCLEOTIDE SEQUENCE</scope>
    <source>
        <strain evidence="2">TUCIM 5799</strain>
    </source>
</reference>
<name>A0A9P9WPW3_9PEZI</name>
<keyword evidence="3" id="KW-1185">Reference proteome</keyword>
<evidence type="ECO:0000313" key="3">
    <source>
        <dbReference type="Proteomes" id="UP000829685"/>
    </source>
</evidence>
<gene>
    <name evidence="2" type="ORF">JX265_004624</name>
</gene>
<dbReference type="InterPro" id="IPR014710">
    <property type="entry name" value="RmlC-like_jellyroll"/>
</dbReference>
<evidence type="ECO:0000313" key="2">
    <source>
        <dbReference type="EMBL" id="KAI1874416.1"/>
    </source>
</evidence>